<dbReference type="AlphaFoldDB" id="A0A0S4IPX9"/>
<gene>
    <name evidence="2" type="ORF">BSAL_56190</name>
</gene>
<dbReference type="VEuPathDB" id="TriTrypDB:BSAL_56190"/>
<feature type="region of interest" description="Disordered" evidence="1">
    <location>
        <begin position="237"/>
        <end position="261"/>
    </location>
</feature>
<proteinExistence type="predicted"/>
<accession>A0A0S4IPX9</accession>
<dbReference type="Proteomes" id="UP000051952">
    <property type="component" value="Unassembled WGS sequence"/>
</dbReference>
<evidence type="ECO:0000313" key="2">
    <source>
        <dbReference type="EMBL" id="CUE76820.1"/>
    </source>
</evidence>
<evidence type="ECO:0000313" key="3">
    <source>
        <dbReference type="Proteomes" id="UP000051952"/>
    </source>
</evidence>
<evidence type="ECO:0000256" key="1">
    <source>
        <dbReference type="SAM" id="MobiDB-lite"/>
    </source>
</evidence>
<feature type="compositionally biased region" description="Basic and acidic residues" evidence="1">
    <location>
        <begin position="248"/>
        <end position="260"/>
    </location>
</feature>
<sequence>MRVGKITPSAVGWLRLGAKARAPLEGLQRFVHAGQHTLICAAQLPRRLEPHTFFSAAQLSPRRVERKFDALLLGQSSDSLQCPPCRCGLILRSRGLRCPAELTRVLSSMDNQTVEEAYSIGIVELYQRRFDGKRLVESILSKCPGKDLTSRMCDIWWRNSCIVFLSAAGRDLLIVVAQPLTEPNAKIKAVQPGEPETMEEAIQPGEPETMEEAIQQGGPEDTPQSIKRVSTLKLLVGDPPQQGALPAEPEKKPRDEESNKRLQQHAFDVFSLENGVDIMKKNNYELGVLTELVVGALRVYQKRRAASVDPQTALETFFPAKHTFDLNTNRKKRYVAATVDDRRNLRNRYVNYQRSTGKFDAAAIFFDIGKPETWATNSNAPVLIGGESGSGKTLEMICGHSDKSNMVIYMRFADVLMRKLTKYVPLCEAICNNETILRSAARGGVVSPEEEKAARDGRNEAFADLTKLVVKSAIDDSCAELSESLKEHKSGETFTVRLCFDEMGDSPAYVRACCAMDTEALREALGWGSKVEIRVVAAGTGIGSVDNPGGSENNFYQLAMLTQQHGMSFYWTMRLQLWEDRVVHSSRARVSFDELVKNVEMIQNS</sequence>
<keyword evidence="3" id="KW-1185">Reference proteome</keyword>
<organism evidence="2 3">
    <name type="scientific">Bodo saltans</name>
    <name type="common">Flagellated protozoan</name>
    <dbReference type="NCBI Taxonomy" id="75058"/>
    <lineage>
        <taxon>Eukaryota</taxon>
        <taxon>Discoba</taxon>
        <taxon>Euglenozoa</taxon>
        <taxon>Kinetoplastea</taxon>
        <taxon>Metakinetoplastina</taxon>
        <taxon>Eubodonida</taxon>
        <taxon>Bodonidae</taxon>
        <taxon>Bodo</taxon>
    </lineage>
</organism>
<name>A0A0S4IPX9_BODSA</name>
<reference evidence="3" key="1">
    <citation type="submission" date="2015-09" db="EMBL/GenBank/DDBJ databases">
        <authorList>
            <consortium name="Pathogen Informatics"/>
        </authorList>
    </citation>
    <scope>NUCLEOTIDE SEQUENCE [LARGE SCALE GENOMIC DNA]</scope>
    <source>
        <strain evidence="3">Lake Konstanz</strain>
    </source>
</reference>
<dbReference type="EMBL" id="CYKH01000187">
    <property type="protein sequence ID" value="CUE76820.1"/>
    <property type="molecule type" value="Genomic_DNA"/>
</dbReference>
<protein>
    <submittedName>
        <fullName evidence="2">Uncharacterized protein</fullName>
    </submittedName>
</protein>